<evidence type="ECO:0000256" key="2">
    <source>
        <dbReference type="SAM" id="Phobius"/>
    </source>
</evidence>
<sequence length="208" mass="20749">MSAPAGGPGGQPTPVDAPAPDTALVSPSDVPPATTTDGPPPRPAPAPAPGSFAVVAVVVAVAAYLTYGYLTMPVSEGSEGPGPRFFPGIVLVVAWGVAVGLAVDAVRARRRARSGADRGEDEHPDGPAPTDWRAVGTVTAVFAVFVVALVPLGWLLSGAFLFWGVAQALGSRRRLFDAGVGLAISSVVQLVFGAVLGLGLPAGLLGVG</sequence>
<keyword evidence="2" id="KW-1133">Transmembrane helix</keyword>
<proteinExistence type="predicted"/>
<feature type="compositionally biased region" description="Low complexity" evidence="1">
    <location>
        <begin position="12"/>
        <end position="23"/>
    </location>
</feature>
<keyword evidence="2" id="KW-0812">Transmembrane</keyword>
<feature type="transmembrane region" description="Helical" evidence="2">
    <location>
        <begin position="52"/>
        <end position="70"/>
    </location>
</feature>
<feature type="transmembrane region" description="Helical" evidence="2">
    <location>
        <begin position="140"/>
        <end position="163"/>
    </location>
</feature>
<evidence type="ECO:0000259" key="3">
    <source>
        <dbReference type="Pfam" id="PF07331"/>
    </source>
</evidence>
<reference evidence="4 5" key="1">
    <citation type="journal article" date="2015" name="Stand. Genomic Sci.">
        <title>Genomic Encyclopedia of Bacterial and Archaeal Type Strains, Phase III: the genomes of soil and plant-associated and newly described type strains.</title>
        <authorList>
            <person name="Whitman W.B."/>
            <person name="Woyke T."/>
            <person name="Klenk H.P."/>
            <person name="Zhou Y."/>
            <person name="Lilburn T.G."/>
            <person name="Beck B.J."/>
            <person name="De Vos P."/>
            <person name="Vandamme P."/>
            <person name="Eisen J.A."/>
            <person name="Garrity G."/>
            <person name="Hugenholtz P."/>
            <person name="Kyrpides N.C."/>
        </authorList>
    </citation>
    <scope>NUCLEOTIDE SEQUENCE [LARGE SCALE GENOMIC DNA]</scope>
    <source>
        <strain evidence="4 5">CECT 7306</strain>
    </source>
</reference>
<comment type="caution">
    <text evidence="4">The sequence shown here is derived from an EMBL/GenBank/DDBJ whole genome shotgun (WGS) entry which is preliminary data.</text>
</comment>
<dbReference type="OrthoDB" id="5119225at2"/>
<evidence type="ECO:0000256" key="1">
    <source>
        <dbReference type="SAM" id="MobiDB-lite"/>
    </source>
</evidence>
<gene>
    <name evidence="4" type="ORF">EDC03_2466</name>
</gene>
<evidence type="ECO:0000313" key="5">
    <source>
        <dbReference type="Proteomes" id="UP000276232"/>
    </source>
</evidence>
<dbReference type="RefSeq" id="WP_158674287.1">
    <property type="nucleotide sequence ID" value="NZ_RJKN01000006.1"/>
</dbReference>
<organism evidence="4 5">
    <name type="scientific">Pseudokineococcus lusitanus</name>
    <dbReference type="NCBI Taxonomy" id="763993"/>
    <lineage>
        <taxon>Bacteria</taxon>
        <taxon>Bacillati</taxon>
        <taxon>Actinomycetota</taxon>
        <taxon>Actinomycetes</taxon>
        <taxon>Kineosporiales</taxon>
        <taxon>Kineosporiaceae</taxon>
        <taxon>Pseudokineococcus</taxon>
    </lineage>
</organism>
<feature type="domain" description="DUF1468" evidence="3">
    <location>
        <begin position="54"/>
        <end position="201"/>
    </location>
</feature>
<keyword evidence="2" id="KW-0472">Membrane</keyword>
<feature type="transmembrane region" description="Helical" evidence="2">
    <location>
        <begin position="183"/>
        <end position="207"/>
    </location>
</feature>
<dbReference type="Pfam" id="PF07331">
    <property type="entry name" value="TctB"/>
    <property type="match status" value="1"/>
</dbReference>
<accession>A0A3N1GWU5</accession>
<dbReference type="InParanoid" id="A0A3N1GWU5"/>
<dbReference type="AlphaFoldDB" id="A0A3N1GWU5"/>
<keyword evidence="5" id="KW-1185">Reference proteome</keyword>
<feature type="region of interest" description="Disordered" evidence="1">
    <location>
        <begin position="1"/>
        <end position="45"/>
    </location>
</feature>
<feature type="compositionally biased region" description="Gly residues" evidence="1">
    <location>
        <begin position="1"/>
        <end position="10"/>
    </location>
</feature>
<name>A0A3N1GWU5_9ACTN</name>
<feature type="transmembrane region" description="Helical" evidence="2">
    <location>
        <begin position="85"/>
        <end position="103"/>
    </location>
</feature>
<dbReference type="InterPro" id="IPR009936">
    <property type="entry name" value="DUF1468"/>
</dbReference>
<dbReference type="EMBL" id="RJKN01000006">
    <property type="protein sequence ID" value="ROP34649.1"/>
    <property type="molecule type" value="Genomic_DNA"/>
</dbReference>
<protein>
    <submittedName>
        <fullName evidence="4">Putative tricarboxylic transport membrane protein</fullName>
    </submittedName>
</protein>
<evidence type="ECO:0000313" key="4">
    <source>
        <dbReference type="EMBL" id="ROP34649.1"/>
    </source>
</evidence>
<dbReference type="Proteomes" id="UP000276232">
    <property type="component" value="Unassembled WGS sequence"/>
</dbReference>